<comment type="similarity">
    <text evidence="1">Belongs to the ComF/GntX family.</text>
</comment>
<dbReference type="PANTHER" id="PTHR47505">
    <property type="entry name" value="DNA UTILIZATION PROTEIN YHGH"/>
    <property type="match status" value="1"/>
</dbReference>
<sequence>MCPLIYDYPVDHLVTRYKNNQHRLQGLLETVIQQGLTAFEHRDWDGVLAVPMHPKNQWRRGFNQSHVLASIVARTLHIPLIEGFQQSQLLSSQKALSRKQRQSNLKNAFQMTQSLQGKTLLLIDDVVTTGSTIEAASRTLQSAGAHSIDVLALARTPNPKTRLS</sequence>
<dbReference type="InterPro" id="IPR029057">
    <property type="entry name" value="PRTase-like"/>
</dbReference>
<feature type="domain" description="Phosphoribosyltransferase" evidence="2">
    <location>
        <begin position="66"/>
        <end position="157"/>
    </location>
</feature>
<dbReference type="CDD" id="cd06223">
    <property type="entry name" value="PRTases_typeI"/>
    <property type="match status" value="1"/>
</dbReference>
<reference evidence="3 4" key="1">
    <citation type="submission" date="2024-04" db="EMBL/GenBank/DDBJ databases">
        <title>Draft genome sequence of Sessilibacter corallicola NBRC 116591.</title>
        <authorList>
            <person name="Miyakawa T."/>
            <person name="Kusuya Y."/>
            <person name="Miura T."/>
        </authorList>
    </citation>
    <scope>NUCLEOTIDE SEQUENCE [LARGE SCALE GENOMIC DNA]</scope>
    <source>
        <strain evidence="3 4">KU-00831-HH</strain>
    </source>
</reference>
<evidence type="ECO:0000259" key="2">
    <source>
        <dbReference type="Pfam" id="PF00156"/>
    </source>
</evidence>
<dbReference type="Gene3D" id="3.40.50.2020">
    <property type="match status" value="1"/>
</dbReference>
<dbReference type="PANTHER" id="PTHR47505:SF1">
    <property type="entry name" value="DNA UTILIZATION PROTEIN YHGH"/>
    <property type="match status" value="1"/>
</dbReference>
<dbReference type="EMBL" id="BAABWN010000015">
    <property type="protein sequence ID" value="GAA6169840.1"/>
    <property type="molecule type" value="Genomic_DNA"/>
</dbReference>
<dbReference type="Proteomes" id="UP001465153">
    <property type="component" value="Unassembled WGS sequence"/>
</dbReference>
<protein>
    <recommendedName>
        <fullName evidence="2">Phosphoribosyltransferase domain-containing protein</fullName>
    </recommendedName>
</protein>
<proteinExistence type="inferred from homology"/>
<evidence type="ECO:0000256" key="1">
    <source>
        <dbReference type="ARBA" id="ARBA00008007"/>
    </source>
</evidence>
<organism evidence="3 4">
    <name type="scientific">Sessilibacter corallicola</name>
    <dbReference type="NCBI Taxonomy" id="2904075"/>
    <lineage>
        <taxon>Bacteria</taxon>
        <taxon>Pseudomonadati</taxon>
        <taxon>Pseudomonadota</taxon>
        <taxon>Gammaproteobacteria</taxon>
        <taxon>Cellvibrionales</taxon>
        <taxon>Cellvibrionaceae</taxon>
        <taxon>Sessilibacter</taxon>
    </lineage>
</organism>
<accession>A0ABQ0ADW4</accession>
<name>A0ABQ0ADW4_9GAMM</name>
<dbReference type="InterPro" id="IPR051910">
    <property type="entry name" value="ComF/GntX_DNA_util-trans"/>
</dbReference>
<dbReference type="SUPFAM" id="SSF53271">
    <property type="entry name" value="PRTase-like"/>
    <property type="match status" value="1"/>
</dbReference>
<dbReference type="Pfam" id="PF00156">
    <property type="entry name" value="Pribosyltran"/>
    <property type="match status" value="1"/>
</dbReference>
<evidence type="ECO:0000313" key="3">
    <source>
        <dbReference type="EMBL" id="GAA6169840.1"/>
    </source>
</evidence>
<keyword evidence="4" id="KW-1185">Reference proteome</keyword>
<evidence type="ECO:0000313" key="4">
    <source>
        <dbReference type="Proteomes" id="UP001465153"/>
    </source>
</evidence>
<gene>
    <name evidence="3" type="ORF">NBRC116591_36510</name>
</gene>
<comment type="caution">
    <text evidence="3">The sequence shown here is derived from an EMBL/GenBank/DDBJ whole genome shotgun (WGS) entry which is preliminary data.</text>
</comment>
<dbReference type="InterPro" id="IPR000836">
    <property type="entry name" value="PRTase_dom"/>
</dbReference>